<dbReference type="OrthoDB" id="7712260at2759"/>
<dbReference type="AlphaFoldDB" id="A0A8J2HD68"/>
<protein>
    <submittedName>
        <fullName evidence="1">Uncharacterized protein</fullName>
    </submittedName>
</protein>
<dbReference type="Proteomes" id="UP000786811">
    <property type="component" value="Unassembled WGS sequence"/>
</dbReference>
<dbReference type="EMBL" id="CAJNRD030001119">
    <property type="protein sequence ID" value="CAG5090642.1"/>
    <property type="molecule type" value="Genomic_DNA"/>
</dbReference>
<comment type="caution">
    <text evidence="1">The sequence shown here is derived from an EMBL/GenBank/DDBJ whole genome shotgun (WGS) entry which is preliminary data.</text>
</comment>
<sequence>MSGIFAEVGHFFVDVGHFLEGGHFVEVSHFVFCGCQPFCFLWKAAILIIRGRLPFCLFVEVQILDDFAMDYNLYYSAITASTNSYRAKKVMAQFCRKMSDSNYSLSATQSDLKCVS</sequence>
<evidence type="ECO:0000313" key="2">
    <source>
        <dbReference type="Proteomes" id="UP000786811"/>
    </source>
</evidence>
<evidence type="ECO:0000313" key="1">
    <source>
        <dbReference type="EMBL" id="CAG5090642.1"/>
    </source>
</evidence>
<proteinExistence type="predicted"/>
<keyword evidence="2" id="KW-1185">Reference proteome</keyword>
<organism evidence="1 2">
    <name type="scientific">Cotesia congregata</name>
    <name type="common">Parasitoid wasp</name>
    <name type="synonym">Apanteles congregatus</name>
    <dbReference type="NCBI Taxonomy" id="51543"/>
    <lineage>
        <taxon>Eukaryota</taxon>
        <taxon>Metazoa</taxon>
        <taxon>Ecdysozoa</taxon>
        <taxon>Arthropoda</taxon>
        <taxon>Hexapoda</taxon>
        <taxon>Insecta</taxon>
        <taxon>Pterygota</taxon>
        <taxon>Neoptera</taxon>
        <taxon>Endopterygota</taxon>
        <taxon>Hymenoptera</taxon>
        <taxon>Apocrita</taxon>
        <taxon>Ichneumonoidea</taxon>
        <taxon>Braconidae</taxon>
        <taxon>Microgastrinae</taxon>
        <taxon>Cotesia</taxon>
    </lineage>
</organism>
<gene>
    <name evidence="1" type="ORF">HICCMSTLAB_LOCUS5705</name>
</gene>
<accession>A0A8J2HD68</accession>
<name>A0A8J2HD68_COTCN</name>
<reference evidence="1" key="1">
    <citation type="submission" date="2021-04" db="EMBL/GenBank/DDBJ databases">
        <authorList>
            <person name="Chebbi M.A.C M."/>
        </authorList>
    </citation>
    <scope>NUCLEOTIDE SEQUENCE</scope>
</reference>